<evidence type="ECO:0000256" key="1">
    <source>
        <dbReference type="ARBA" id="ARBA00022801"/>
    </source>
</evidence>
<name>A0A0L0HVW5_SPIPD</name>
<dbReference type="Pfam" id="PF22784">
    <property type="entry name" value="PTP-SAK"/>
    <property type="match status" value="1"/>
</dbReference>
<evidence type="ECO:0000313" key="5">
    <source>
        <dbReference type="EMBL" id="KND05019.1"/>
    </source>
</evidence>
<evidence type="ECO:0000259" key="3">
    <source>
        <dbReference type="PROSITE" id="PS50054"/>
    </source>
</evidence>
<evidence type="ECO:0000259" key="4">
    <source>
        <dbReference type="PROSITE" id="PS50056"/>
    </source>
</evidence>
<dbReference type="PROSITE" id="PS50056">
    <property type="entry name" value="TYR_PHOSPHATASE_2"/>
    <property type="match status" value="1"/>
</dbReference>
<dbReference type="GeneID" id="27684411"/>
<dbReference type="SUPFAM" id="SSF52799">
    <property type="entry name" value="(Phosphotyrosine protein) phosphatases II"/>
    <property type="match status" value="1"/>
</dbReference>
<dbReference type="InParanoid" id="A0A0L0HVW5"/>
<accession>A0A0L0HVW5</accession>
<dbReference type="PROSITE" id="PS00383">
    <property type="entry name" value="TYR_PHOSPHATASE_1"/>
    <property type="match status" value="1"/>
</dbReference>
<feature type="compositionally biased region" description="Polar residues" evidence="2">
    <location>
        <begin position="341"/>
        <end position="355"/>
    </location>
</feature>
<dbReference type="RefSeq" id="XP_016613058.1">
    <property type="nucleotide sequence ID" value="XM_016749028.1"/>
</dbReference>
<dbReference type="GO" id="GO:0016791">
    <property type="term" value="F:phosphatase activity"/>
    <property type="evidence" value="ECO:0007669"/>
    <property type="project" value="UniProtKB-ARBA"/>
</dbReference>
<dbReference type="OrthoDB" id="2017893at2759"/>
<dbReference type="Gene3D" id="3.90.190.10">
    <property type="entry name" value="Protein tyrosine phosphatase superfamily"/>
    <property type="match status" value="1"/>
</dbReference>
<dbReference type="EMBL" id="KQ257450">
    <property type="protein sequence ID" value="KND05019.1"/>
    <property type="molecule type" value="Genomic_DNA"/>
</dbReference>
<dbReference type="Proteomes" id="UP000053201">
    <property type="component" value="Unassembled WGS sequence"/>
</dbReference>
<dbReference type="VEuPathDB" id="FungiDB:SPPG_00699"/>
<sequence>MLQVEETLDYRRGDPFADTADLASNIEALHLYDYKAICPVKELHARVPEETGAVEEVDETDSIGDLEWMEAVANPSRWLQGRPAFYYPTDPRLPWHFSWIDDGMIGGMSAPGERFHYPALVDAGVGLIVNLTEAPISPRGGSDLRTLCQHCDYMQEIYCDDIFDDIRPSDDLQVLFLPMPDGSIPSYSQLRLFNTHARDFIRRGKKVIVHCQAGVGRTGTFLAIYLLEKYRCTPEEALARLRWVRPQSLRFHRTDWAAEPFRVFENEQYNQNLLQERFVYRYWAKFIQGDAIDEGLNKENGNSTDNSIPMDEKEDTDIELQSTSSPTSSTEGSSNSDGGSQPTTPSSTAESDTTSPLSDVAMVLGALVDAELDAKIAAFESYHQSLSTMQEGPTDPAIAASLCYPCRGVLSVGPFPIRKGGVWPSAAEESASDDKLVGDSSTV</sequence>
<dbReference type="InterPro" id="IPR020422">
    <property type="entry name" value="TYR_PHOSPHATASE_DUAL_dom"/>
</dbReference>
<reference evidence="5 6" key="1">
    <citation type="submission" date="2009-08" db="EMBL/GenBank/DDBJ databases">
        <title>The Genome Sequence of Spizellomyces punctatus strain DAOM BR117.</title>
        <authorList>
            <consortium name="The Broad Institute Genome Sequencing Platform"/>
            <person name="Russ C."/>
            <person name="Cuomo C."/>
            <person name="Shea T."/>
            <person name="Young S.K."/>
            <person name="Zeng Q."/>
            <person name="Koehrsen M."/>
            <person name="Haas B."/>
            <person name="Borodovsky M."/>
            <person name="Guigo R."/>
            <person name="Alvarado L."/>
            <person name="Berlin A."/>
            <person name="Bochicchio J."/>
            <person name="Borenstein D."/>
            <person name="Chapman S."/>
            <person name="Chen Z."/>
            <person name="Engels R."/>
            <person name="Freedman E."/>
            <person name="Gellesch M."/>
            <person name="Goldberg J."/>
            <person name="Griggs A."/>
            <person name="Gujja S."/>
            <person name="Heiman D."/>
            <person name="Hepburn T."/>
            <person name="Howarth C."/>
            <person name="Jen D."/>
            <person name="Larson L."/>
            <person name="Lewis B."/>
            <person name="Mehta T."/>
            <person name="Park D."/>
            <person name="Pearson M."/>
            <person name="Roberts A."/>
            <person name="Saif S."/>
            <person name="Shenoy N."/>
            <person name="Sisk P."/>
            <person name="Stolte C."/>
            <person name="Sykes S."/>
            <person name="Thomson T."/>
            <person name="Walk T."/>
            <person name="White J."/>
            <person name="Yandava C."/>
            <person name="Burger G."/>
            <person name="Gray M.W."/>
            <person name="Holland P.W.H."/>
            <person name="King N."/>
            <person name="Lang F.B.F."/>
            <person name="Roger A.J."/>
            <person name="Ruiz-Trillo I."/>
            <person name="Lander E."/>
            <person name="Nusbaum C."/>
        </authorList>
    </citation>
    <scope>NUCLEOTIDE SEQUENCE [LARGE SCALE GENOMIC DNA]</scope>
    <source>
        <strain evidence="5 6">DAOM BR117</strain>
    </source>
</reference>
<dbReference type="InterPro" id="IPR016130">
    <property type="entry name" value="Tyr_Pase_AS"/>
</dbReference>
<feature type="region of interest" description="Disordered" evidence="2">
    <location>
        <begin position="294"/>
        <end position="355"/>
    </location>
</feature>
<dbReference type="InterPro" id="IPR057023">
    <property type="entry name" value="PTP-SAK"/>
</dbReference>
<dbReference type="InterPro" id="IPR050561">
    <property type="entry name" value="PTP"/>
</dbReference>
<evidence type="ECO:0000313" key="6">
    <source>
        <dbReference type="Proteomes" id="UP000053201"/>
    </source>
</evidence>
<dbReference type="PANTHER" id="PTHR23339">
    <property type="entry name" value="TYROSINE SPECIFIC PROTEIN PHOSPHATASE AND DUAL SPECIFICITY PROTEIN PHOSPHATASE"/>
    <property type="match status" value="1"/>
</dbReference>
<dbReference type="InterPro" id="IPR000387">
    <property type="entry name" value="Tyr_Pase_dom"/>
</dbReference>
<gene>
    <name evidence="5" type="ORF">SPPG_00699</name>
</gene>
<organism evidence="5 6">
    <name type="scientific">Spizellomyces punctatus (strain DAOM BR117)</name>
    <dbReference type="NCBI Taxonomy" id="645134"/>
    <lineage>
        <taxon>Eukaryota</taxon>
        <taxon>Fungi</taxon>
        <taxon>Fungi incertae sedis</taxon>
        <taxon>Chytridiomycota</taxon>
        <taxon>Chytridiomycota incertae sedis</taxon>
        <taxon>Chytridiomycetes</taxon>
        <taxon>Spizellomycetales</taxon>
        <taxon>Spizellomycetaceae</taxon>
        <taxon>Spizellomyces</taxon>
    </lineage>
</organism>
<evidence type="ECO:0000256" key="2">
    <source>
        <dbReference type="SAM" id="MobiDB-lite"/>
    </source>
</evidence>
<feature type="compositionally biased region" description="Low complexity" evidence="2">
    <location>
        <begin position="322"/>
        <end position="340"/>
    </location>
</feature>
<proteinExistence type="predicted"/>
<dbReference type="STRING" id="645134.A0A0L0HVW5"/>
<feature type="domain" description="Tyrosine specific protein phosphatases" evidence="4">
    <location>
        <begin position="191"/>
        <end position="246"/>
    </location>
</feature>
<dbReference type="InterPro" id="IPR029021">
    <property type="entry name" value="Prot-tyrosine_phosphatase-like"/>
</dbReference>
<protein>
    <submittedName>
        <fullName evidence="5">Uncharacterized protein</fullName>
    </submittedName>
</protein>
<dbReference type="PROSITE" id="PS50054">
    <property type="entry name" value="TYR_PHOSPHATASE_DUAL"/>
    <property type="match status" value="1"/>
</dbReference>
<keyword evidence="6" id="KW-1185">Reference proteome</keyword>
<keyword evidence="1" id="KW-0378">Hydrolase</keyword>
<feature type="domain" description="Tyrosine-protein phosphatase" evidence="3">
    <location>
        <begin position="96"/>
        <end position="270"/>
    </location>
</feature>
<dbReference type="FunFam" id="3.90.190.10:FF:000157">
    <property type="entry name" value="Protein-tyrosine phosphatase"/>
    <property type="match status" value="1"/>
</dbReference>
<dbReference type="eggNOG" id="KOG1720">
    <property type="taxonomic scope" value="Eukaryota"/>
</dbReference>
<feature type="region of interest" description="Disordered" evidence="2">
    <location>
        <begin position="423"/>
        <end position="443"/>
    </location>
</feature>
<dbReference type="AlphaFoldDB" id="A0A0L0HVW5"/>